<dbReference type="Proteomes" id="UP001152533">
    <property type="component" value="Unassembled WGS sequence"/>
</dbReference>
<keyword evidence="4" id="KW-1185">Reference proteome</keyword>
<gene>
    <name evidence="3" type="ORF">CGXH109_LOCUS47428</name>
</gene>
<sequence>MSYRMLIFLHRKEGRSHAEFRDHYENVHVPLTKELTGSLFPMLHSRRYIERSPDDGKAMVLAGAKGEDEADAVVEVAFKDEAAAQAFFAATNSGEAMERLKKDNEQFLNWEKVRILKISEVRRRYCSLKEAVLISHRLETILEDTLMSKYVSTSIEHNVTPRNN</sequence>
<dbReference type="AlphaFoldDB" id="A0A9W4W7I2"/>
<protein>
    <recommendedName>
        <fullName evidence="2">EthD domain-containing protein</fullName>
    </recommendedName>
</protein>
<evidence type="ECO:0000313" key="4">
    <source>
        <dbReference type="Proteomes" id="UP001152533"/>
    </source>
</evidence>
<dbReference type="InterPro" id="IPR009799">
    <property type="entry name" value="EthD_dom"/>
</dbReference>
<dbReference type="NCBIfam" id="TIGR02118">
    <property type="entry name" value="EthD family reductase"/>
    <property type="match status" value="1"/>
</dbReference>
<dbReference type="GO" id="GO:0016491">
    <property type="term" value="F:oxidoreductase activity"/>
    <property type="evidence" value="ECO:0007669"/>
    <property type="project" value="InterPro"/>
</dbReference>
<comment type="caution">
    <text evidence="3">The sequence shown here is derived from an EMBL/GenBank/DDBJ whole genome shotgun (WGS) entry which is preliminary data.</text>
</comment>
<dbReference type="EMBL" id="CAMGZC010000263">
    <property type="protein sequence ID" value="CAI0645672.1"/>
    <property type="molecule type" value="Genomic_DNA"/>
</dbReference>
<evidence type="ECO:0000259" key="2">
    <source>
        <dbReference type="Pfam" id="PF07110"/>
    </source>
</evidence>
<evidence type="ECO:0000256" key="1">
    <source>
        <dbReference type="ARBA" id="ARBA00005986"/>
    </source>
</evidence>
<organism evidence="3 4">
    <name type="scientific">Colletotrichum noveboracense</name>
    <dbReference type="NCBI Taxonomy" id="2664923"/>
    <lineage>
        <taxon>Eukaryota</taxon>
        <taxon>Fungi</taxon>
        <taxon>Dikarya</taxon>
        <taxon>Ascomycota</taxon>
        <taxon>Pezizomycotina</taxon>
        <taxon>Sordariomycetes</taxon>
        <taxon>Hypocreomycetidae</taxon>
        <taxon>Glomerellales</taxon>
        <taxon>Glomerellaceae</taxon>
        <taxon>Colletotrichum</taxon>
        <taxon>Colletotrichum gloeosporioides species complex</taxon>
    </lineage>
</organism>
<dbReference type="SUPFAM" id="SSF54909">
    <property type="entry name" value="Dimeric alpha+beta barrel"/>
    <property type="match status" value="1"/>
</dbReference>
<comment type="similarity">
    <text evidence="1">Belongs to the tpcK family.</text>
</comment>
<feature type="domain" description="EthD" evidence="2">
    <location>
        <begin position="12"/>
        <end position="108"/>
    </location>
</feature>
<proteinExistence type="inferred from homology"/>
<dbReference type="InterPro" id="IPR011008">
    <property type="entry name" value="Dimeric_a/b-barrel"/>
</dbReference>
<evidence type="ECO:0000313" key="3">
    <source>
        <dbReference type="EMBL" id="CAI0645672.1"/>
    </source>
</evidence>
<dbReference type="Pfam" id="PF07110">
    <property type="entry name" value="EthD"/>
    <property type="match status" value="1"/>
</dbReference>
<name>A0A9W4W7I2_9PEZI</name>
<accession>A0A9W4W7I2</accession>
<dbReference type="Gene3D" id="3.30.70.100">
    <property type="match status" value="1"/>
</dbReference>
<reference evidence="3" key="1">
    <citation type="submission" date="2022-08" db="EMBL/GenBank/DDBJ databases">
        <authorList>
            <person name="Giroux E."/>
            <person name="Giroux E."/>
        </authorList>
    </citation>
    <scope>NUCLEOTIDE SEQUENCE</scope>
    <source>
        <strain evidence="3">H1091258</strain>
    </source>
</reference>